<evidence type="ECO:0000313" key="1">
    <source>
        <dbReference type="EMBL" id="EEF28704.1"/>
    </source>
</evidence>
<accession>B9T605</accession>
<dbReference type="Proteomes" id="UP000008311">
    <property type="component" value="Unassembled WGS sequence"/>
</dbReference>
<dbReference type="InParanoid" id="B9T605"/>
<sequence length="59" mass="6873">MRVSKQNVQIQDLQQHLQDLAAISKRCAQLSLSPLPSLLVTMSHQLIRLFLTCRLYYNF</sequence>
<keyword evidence="2" id="KW-1185">Reference proteome</keyword>
<organism evidence="1 2">
    <name type="scientific">Ricinus communis</name>
    <name type="common">Castor bean</name>
    <dbReference type="NCBI Taxonomy" id="3988"/>
    <lineage>
        <taxon>Eukaryota</taxon>
        <taxon>Viridiplantae</taxon>
        <taxon>Streptophyta</taxon>
        <taxon>Embryophyta</taxon>
        <taxon>Tracheophyta</taxon>
        <taxon>Spermatophyta</taxon>
        <taxon>Magnoliopsida</taxon>
        <taxon>eudicotyledons</taxon>
        <taxon>Gunneridae</taxon>
        <taxon>Pentapetalae</taxon>
        <taxon>rosids</taxon>
        <taxon>fabids</taxon>
        <taxon>Malpighiales</taxon>
        <taxon>Euphorbiaceae</taxon>
        <taxon>Acalyphoideae</taxon>
        <taxon>Acalypheae</taxon>
        <taxon>Ricinus</taxon>
    </lineage>
</organism>
<proteinExistence type="predicted"/>
<name>B9T605_RICCO</name>
<protein>
    <submittedName>
        <fullName evidence="1">Uncharacterized protein</fullName>
    </submittedName>
</protein>
<dbReference type="EMBL" id="EQ974565">
    <property type="protein sequence ID" value="EEF28704.1"/>
    <property type="molecule type" value="Genomic_DNA"/>
</dbReference>
<dbReference type="AlphaFoldDB" id="B9T605"/>
<reference evidence="2" key="1">
    <citation type="journal article" date="2010" name="Nat. Biotechnol.">
        <title>Draft genome sequence of the oilseed species Ricinus communis.</title>
        <authorList>
            <person name="Chan A.P."/>
            <person name="Crabtree J."/>
            <person name="Zhao Q."/>
            <person name="Lorenzi H."/>
            <person name="Orvis J."/>
            <person name="Puiu D."/>
            <person name="Melake-Berhan A."/>
            <person name="Jones K.M."/>
            <person name="Redman J."/>
            <person name="Chen G."/>
            <person name="Cahoon E.B."/>
            <person name="Gedil M."/>
            <person name="Stanke M."/>
            <person name="Haas B.J."/>
            <person name="Wortman J.R."/>
            <person name="Fraser-Liggett C.M."/>
            <person name="Ravel J."/>
            <person name="Rabinowicz P.D."/>
        </authorList>
    </citation>
    <scope>NUCLEOTIDE SEQUENCE [LARGE SCALE GENOMIC DNA]</scope>
    <source>
        <strain evidence="2">cv. Hale</strain>
    </source>
</reference>
<gene>
    <name evidence="1" type="ORF">RCOM_0160580</name>
</gene>
<evidence type="ECO:0000313" key="2">
    <source>
        <dbReference type="Proteomes" id="UP000008311"/>
    </source>
</evidence>